<organism evidence="11 12">
    <name type="scientific">Polistes dominula</name>
    <name type="common">European paper wasp</name>
    <name type="synonym">Vespa dominula</name>
    <dbReference type="NCBI Taxonomy" id="743375"/>
    <lineage>
        <taxon>Eukaryota</taxon>
        <taxon>Metazoa</taxon>
        <taxon>Ecdysozoa</taxon>
        <taxon>Arthropoda</taxon>
        <taxon>Hexapoda</taxon>
        <taxon>Insecta</taxon>
        <taxon>Pterygota</taxon>
        <taxon>Neoptera</taxon>
        <taxon>Endopterygota</taxon>
        <taxon>Hymenoptera</taxon>
        <taxon>Apocrita</taxon>
        <taxon>Aculeata</taxon>
        <taxon>Vespoidea</taxon>
        <taxon>Vespidae</taxon>
        <taxon>Polistinae</taxon>
        <taxon>Polistini</taxon>
        <taxon>Polistes</taxon>
    </lineage>
</organism>
<keyword evidence="3" id="KW-0677">Repeat</keyword>
<feature type="coiled-coil region" evidence="8">
    <location>
        <begin position="586"/>
        <end position="613"/>
    </location>
</feature>
<dbReference type="Pfam" id="PF05843">
    <property type="entry name" value="Suf"/>
    <property type="match status" value="1"/>
</dbReference>
<feature type="compositionally biased region" description="Basic and acidic residues" evidence="9">
    <location>
        <begin position="1"/>
        <end position="12"/>
    </location>
</feature>
<dbReference type="PROSITE" id="PS50102">
    <property type="entry name" value="RRM"/>
    <property type="match status" value="2"/>
</dbReference>
<dbReference type="PANTHER" id="PTHR17204:SF25">
    <property type="entry name" value="RRM DOMAIN-CONTAINING PROTEIN"/>
    <property type="match status" value="1"/>
</dbReference>
<dbReference type="InterPro" id="IPR003107">
    <property type="entry name" value="HAT"/>
</dbReference>
<evidence type="ECO:0000256" key="1">
    <source>
        <dbReference type="ARBA" id="ARBA00004123"/>
    </source>
</evidence>
<evidence type="ECO:0000256" key="9">
    <source>
        <dbReference type="SAM" id="MobiDB-lite"/>
    </source>
</evidence>
<evidence type="ECO:0000256" key="6">
    <source>
        <dbReference type="ARBA" id="ARBA00023242"/>
    </source>
</evidence>
<keyword evidence="5" id="KW-0508">mRNA splicing</keyword>
<proteinExistence type="predicted"/>
<dbReference type="SUPFAM" id="SSF54928">
    <property type="entry name" value="RNA-binding domain, RBD"/>
    <property type="match status" value="2"/>
</dbReference>
<evidence type="ECO:0000256" key="3">
    <source>
        <dbReference type="ARBA" id="ARBA00022737"/>
    </source>
</evidence>
<keyword evidence="2" id="KW-0507">mRNA processing</keyword>
<evidence type="ECO:0000256" key="7">
    <source>
        <dbReference type="PROSITE-ProRule" id="PRU00176"/>
    </source>
</evidence>
<protein>
    <submittedName>
        <fullName evidence="12">Squamous cell carcinoma antigen recognized by T-cells 3</fullName>
    </submittedName>
</protein>
<keyword evidence="8" id="KW-0175">Coiled coil</keyword>
<evidence type="ECO:0000256" key="4">
    <source>
        <dbReference type="ARBA" id="ARBA00022884"/>
    </source>
</evidence>
<feature type="region of interest" description="Disordered" evidence="9">
    <location>
        <begin position="1"/>
        <end position="100"/>
    </location>
</feature>
<dbReference type="InterPro" id="IPR012677">
    <property type="entry name" value="Nucleotide-bd_a/b_plait_sf"/>
</dbReference>
<keyword evidence="6" id="KW-0539">Nucleus</keyword>
<dbReference type="InterPro" id="IPR034217">
    <property type="entry name" value="SART3_RRM1"/>
</dbReference>
<feature type="compositionally biased region" description="Acidic residues" evidence="9">
    <location>
        <begin position="80"/>
        <end position="100"/>
    </location>
</feature>
<dbReference type="InterPro" id="IPR008847">
    <property type="entry name" value="Suf"/>
</dbReference>
<dbReference type="CDD" id="cd12391">
    <property type="entry name" value="RRM1_SART3"/>
    <property type="match status" value="1"/>
</dbReference>
<dbReference type="InterPro" id="IPR035979">
    <property type="entry name" value="RBD_domain_sf"/>
</dbReference>
<dbReference type="CDD" id="cd12392">
    <property type="entry name" value="RRM2_SART3"/>
    <property type="match status" value="1"/>
</dbReference>
<dbReference type="Gene3D" id="3.30.70.330">
    <property type="match status" value="2"/>
</dbReference>
<accession>A0ABM1J0B0</accession>
<dbReference type="SUPFAM" id="SSF48452">
    <property type="entry name" value="TPR-like"/>
    <property type="match status" value="1"/>
</dbReference>
<dbReference type="Gene3D" id="1.25.40.10">
    <property type="entry name" value="Tetratricopeptide repeat domain"/>
    <property type="match status" value="2"/>
</dbReference>
<feature type="compositionally biased region" description="Basic and acidic residues" evidence="9">
    <location>
        <begin position="69"/>
        <end position="78"/>
    </location>
</feature>
<dbReference type="PANTHER" id="PTHR17204">
    <property type="entry name" value="PRE-MRNA PROCESSING PROTEIN PRP39-RELATED"/>
    <property type="match status" value="1"/>
</dbReference>
<evidence type="ECO:0000256" key="5">
    <source>
        <dbReference type="ARBA" id="ARBA00023187"/>
    </source>
</evidence>
<feature type="compositionally biased region" description="Acidic residues" evidence="9">
    <location>
        <begin position="53"/>
        <end position="68"/>
    </location>
</feature>
<dbReference type="RefSeq" id="XP_015185897.1">
    <property type="nucleotide sequence ID" value="XM_015330411.1"/>
</dbReference>
<evidence type="ECO:0000259" key="10">
    <source>
        <dbReference type="PROSITE" id="PS50102"/>
    </source>
</evidence>
<evidence type="ECO:0000256" key="8">
    <source>
        <dbReference type="SAM" id="Coils"/>
    </source>
</evidence>
<evidence type="ECO:0000256" key="2">
    <source>
        <dbReference type="ARBA" id="ARBA00022664"/>
    </source>
</evidence>
<dbReference type="InterPro" id="IPR059164">
    <property type="entry name" value="HAT_PRP39_C"/>
</dbReference>
<dbReference type="SMART" id="SM00360">
    <property type="entry name" value="RRM"/>
    <property type="match status" value="2"/>
</dbReference>
<dbReference type="InterPro" id="IPR034218">
    <property type="entry name" value="SART3_RRM2"/>
</dbReference>
<dbReference type="InterPro" id="IPR000504">
    <property type="entry name" value="RRM_dom"/>
</dbReference>
<dbReference type="SMART" id="SM00386">
    <property type="entry name" value="HAT"/>
    <property type="match status" value="8"/>
</dbReference>
<feature type="compositionally biased region" description="Basic and acidic residues" evidence="9">
    <location>
        <begin position="42"/>
        <end position="52"/>
    </location>
</feature>
<dbReference type="Pfam" id="PF23241">
    <property type="entry name" value="HAT_PRP39_C"/>
    <property type="match status" value="1"/>
</dbReference>
<name>A0ABM1J0B0_POLDO</name>
<feature type="region of interest" description="Disordered" evidence="9">
    <location>
        <begin position="670"/>
        <end position="696"/>
    </location>
</feature>
<dbReference type="Proteomes" id="UP000694924">
    <property type="component" value="Unplaced"/>
</dbReference>
<dbReference type="GeneID" id="107071420"/>
<evidence type="ECO:0000313" key="11">
    <source>
        <dbReference type="Proteomes" id="UP000694924"/>
    </source>
</evidence>
<feature type="domain" description="RRM" evidence="10">
    <location>
        <begin position="705"/>
        <end position="781"/>
    </location>
</feature>
<gene>
    <name evidence="12" type="primary">LOC107071420</name>
</gene>
<feature type="domain" description="RRM" evidence="10">
    <location>
        <begin position="799"/>
        <end position="876"/>
    </location>
</feature>
<keyword evidence="11" id="KW-1185">Reference proteome</keyword>
<keyword evidence="4 7" id="KW-0694">RNA-binding</keyword>
<dbReference type="Pfam" id="PF00076">
    <property type="entry name" value="RRM_1"/>
    <property type="match status" value="2"/>
</dbReference>
<comment type="subcellular location">
    <subcellularLocation>
        <location evidence="1">Nucleus</location>
    </subcellularLocation>
</comment>
<reference evidence="12" key="1">
    <citation type="submission" date="2025-08" db="UniProtKB">
        <authorList>
            <consortium name="RefSeq"/>
        </authorList>
    </citation>
    <scope>IDENTIFICATION</scope>
    <source>
        <tissue evidence="12">Whole body</tissue>
    </source>
</reference>
<evidence type="ECO:0000313" key="12">
    <source>
        <dbReference type="RefSeq" id="XP_015185897.1"/>
    </source>
</evidence>
<dbReference type="InterPro" id="IPR011990">
    <property type="entry name" value="TPR-like_helical_dom_sf"/>
</dbReference>
<sequence>MKKTEEMDYKNESDEESCSGTNSLIVSKKELKLRENEEDQEVDNKDVKKDEECLNSDSDDDAADDDDGKENNDDHMNVNEDNDNDNDNDDDDDVGDDDDDANEAEIKALEALLAENPYDYSSHIKLIKKFQMMGELERLRNARENMSSMYPLSSELWLSWLRDEMKLAVSSEEKAEVVKLCERAVKDYLCVQVWMEYLQFSIGNMDNEKDGVKNVRALFESALTSAGLHIIKGAVIWEAYREFEAVLLALIDPTNESEKKQQLSTIGNLFRRQLACPLLDMEKTYEEYETWRAGDGAEATLLDNLVLIGYERALEMLNNRLPYEEKIVSSRKENELLDAYKEYLSYEKIHGDPGRVTVLYERAVADLSLEVSLWVDYINYLENNIKIESVLNKAYEKASRNVPWCSTIWQKWIRAYEKWERPVLDINNLFEKSLIMGFSEAKDYRDLWMKYLEYLCRRLNDNINTKCTEIEKQKTHLRNTFNKACEHLAKMFGLDGDPNGIILQYWARMEAIHENMERARSLWTDILSLGHSATASYWLEYISLERFYGDSKHLRKIYKRALNSVKDCPEIVANCWLNFERDGGTLEQVEYCEMRIQEKMAKLEEEKSSKAKQASVKKESFGQARKGIRRKADDISKWKNLGVSSSKIIKVEEKNEFKLRESRLNLDKSYCGEEVNQSTEDQPPPGFKASENEKTDTNREVDDKLTVFISNLDYTAIEDEVRDALQPVGPITLVKMVKDYKGRNKGYCYVQLSNTEAVEKALTLDRTPIKGRPMFISRCDPNKSTRASGFKYNSTLEKNKLFVKGLPITTTTEDLDKIFNIHGKLKDVRLVTYRNGHSKGLAYVEYFNETDAAKALLATDGMNIDNKEISVAISQPPERKKEEVFHGKSLGSSTVSRTTFGVPKTLLSMVPRNVMISSNNTNKNLSKIEVSQPKSNQDFRNMLLSKK</sequence>